<organism evidence="2 3">
    <name type="scientific">Mediterraneibacter catenae</name>
    <dbReference type="NCBI Taxonomy" id="2594882"/>
    <lineage>
        <taxon>Bacteria</taxon>
        <taxon>Bacillati</taxon>
        <taxon>Bacillota</taxon>
        <taxon>Clostridia</taxon>
        <taxon>Lachnospirales</taxon>
        <taxon>Lachnospiraceae</taxon>
        <taxon>Mediterraneibacter</taxon>
    </lineage>
</organism>
<dbReference type="InterPro" id="IPR012547">
    <property type="entry name" value="PDDEXK_9"/>
</dbReference>
<evidence type="ECO:0000313" key="3">
    <source>
        <dbReference type="Proteomes" id="UP000322025"/>
    </source>
</evidence>
<dbReference type="EMBL" id="VMSO01000002">
    <property type="protein sequence ID" value="KAA8502414.1"/>
    <property type="molecule type" value="Genomic_DNA"/>
</dbReference>
<accession>A0A5M9HZP6</accession>
<reference evidence="2" key="1">
    <citation type="submission" date="2019-07" db="EMBL/GenBank/DDBJ databases">
        <authorList>
            <person name="Wongkuna S."/>
            <person name="Scaria J."/>
        </authorList>
    </citation>
    <scope>NUCLEOTIDE SEQUENCE [LARGE SCALE GENOMIC DNA]</scope>
    <source>
        <strain evidence="2">SW178</strain>
    </source>
</reference>
<dbReference type="InterPro" id="IPR018631">
    <property type="entry name" value="AAA-ATPase-like_dom"/>
</dbReference>
<dbReference type="Proteomes" id="UP000322025">
    <property type="component" value="Unassembled WGS sequence"/>
</dbReference>
<dbReference type="OrthoDB" id="1650748at2"/>
<keyword evidence="3" id="KW-1185">Reference proteome</keyword>
<comment type="caution">
    <text evidence="2">The sequence shown here is derived from an EMBL/GenBank/DDBJ whole genome shotgun (WGS) entry which is preliminary data.</text>
</comment>
<proteinExistence type="predicted"/>
<dbReference type="Pfam" id="PF08011">
    <property type="entry name" value="PDDEXK_9"/>
    <property type="match status" value="1"/>
</dbReference>
<evidence type="ECO:0000313" key="2">
    <source>
        <dbReference type="EMBL" id="KAA8502414.1"/>
    </source>
</evidence>
<protein>
    <submittedName>
        <fullName evidence="2">AAA family ATPase</fullName>
    </submittedName>
</protein>
<feature type="domain" description="AAA-ATPase-like" evidence="1">
    <location>
        <begin position="18"/>
        <end position="202"/>
    </location>
</feature>
<evidence type="ECO:0000259" key="1">
    <source>
        <dbReference type="Pfam" id="PF09820"/>
    </source>
</evidence>
<name>A0A5M9HZP6_9FIRM</name>
<gene>
    <name evidence="2" type="ORF">FNY66_01895</name>
</gene>
<dbReference type="PANTHER" id="PTHR34825:SF1">
    <property type="entry name" value="AAA-ATPASE-LIKE DOMAIN-CONTAINING PROTEIN"/>
    <property type="match status" value="1"/>
</dbReference>
<dbReference type="Pfam" id="PF09820">
    <property type="entry name" value="AAA-ATPase_like"/>
    <property type="match status" value="1"/>
</dbReference>
<sequence length="519" mass="60572">MHYLNTDAQIIMFRDMLNSEIYVDKSSLIQKITPLIRTNAKYVCITRPRRFGKTVNANMLGAYYTKGYDTHELFDDLNIAHTDHYESHINRYNVIHIDFSVFPDFCDGYDVYLKNILRKLQEDLRETYPALKGREYGGISEMLSDTKDSFIFILDVWDSVFSEKYVTEADKIHFLRFLKTMLKDRPYVDLAYMTGVLPIAKYSSGSELNMFWEYNFMNDQVYEEQFGLTEDEVKQLCTKYDTVSYEDLEWWYDGYLMSDGRHLFNPRSVNRALTDGVCKNYWTETGPMNEVADCIENNVEEVREDIVKMVSGVPVEADLSGYSAAEQELYTRDEILSAMVVYGFLSYHDNCLKIPNHELMEKFQRVLSRDSMGEVKEIVDRSKEMLAATLACDADKVAAILEDVHDREIPFLMYNDENSLSCVITLCYLYARKDYRIEREEKSGKGYCDYLFIPRKRGVPAIVLELKVDDSAENAIRQIKDKKYVQRVESFGNVILTGISYDRKHKKHECIIEKISLID</sequence>
<dbReference type="PANTHER" id="PTHR34825">
    <property type="entry name" value="CONSERVED PROTEIN, WITH A WEAK D-GALACTARATE DEHYDRATASE/ALTRONATE HYDROLASE DOMAIN"/>
    <property type="match status" value="1"/>
</dbReference>
<dbReference type="AlphaFoldDB" id="A0A5M9HZP6"/>
<dbReference type="RefSeq" id="WP_150310142.1">
    <property type="nucleotide sequence ID" value="NZ_VMSO01000002.1"/>
</dbReference>